<name>A0A6A5V5X1_9PLEO</name>
<accession>A0A6A5V5X1</accession>
<reference evidence="3" key="1">
    <citation type="journal article" date="2020" name="Stud. Mycol.">
        <title>101 Dothideomycetes genomes: a test case for predicting lifestyles and emergence of pathogens.</title>
        <authorList>
            <person name="Haridas S."/>
            <person name="Albert R."/>
            <person name="Binder M."/>
            <person name="Bloem J."/>
            <person name="Labutti K."/>
            <person name="Salamov A."/>
            <person name="Andreopoulos B."/>
            <person name="Baker S."/>
            <person name="Barry K."/>
            <person name="Bills G."/>
            <person name="Bluhm B."/>
            <person name="Cannon C."/>
            <person name="Castanera R."/>
            <person name="Culley D."/>
            <person name="Daum C."/>
            <person name="Ezra D."/>
            <person name="Gonzalez J."/>
            <person name="Henrissat B."/>
            <person name="Kuo A."/>
            <person name="Liang C."/>
            <person name="Lipzen A."/>
            <person name="Lutzoni F."/>
            <person name="Magnuson J."/>
            <person name="Mondo S."/>
            <person name="Nolan M."/>
            <person name="Ohm R."/>
            <person name="Pangilinan J."/>
            <person name="Park H.-J."/>
            <person name="Ramirez L."/>
            <person name="Alfaro M."/>
            <person name="Sun H."/>
            <person name="Tritt A."/>
            <person name="Yoshinaga Y."/>
            <person name="Zwiers L.-H."/>
            <person name="Turgeon B."/>
            <person name="Goodwin S."/>
            <person name="Spatafora J."/>
            <person name="Crous P."/>
            <person name="Grigoriev I."/>
        </authorList>
    </citation>
    <scope>NUCLEOTIDE SEQUENCE</scope>
    <source>
        <strain evidence="3">CBS 107.79</strain>
    </source>
</reference>
<dbReference type="InterPro" id="IPR020471">
    <property type="entry name" value="AKR"/>
</dbReference>
<dbReference type="Pfam" id="PF00248">
    <property type="entry name" value="Aldo_ket_red"/>
    <property type="match status" value="1"/>
</dbReference>
<feature type="domain" description="NADP-dependent oxidoreductase" evidence="2">
    <location>
        <begin position="75"/>
        <end position="180"/>
    </location>
</feature>
<dbReference type="InterPro" id="IPR036812">
    <property type="entry name" value="NAD(P)_OxRdtase_dom_sf"/>
</dbReference>
<gene>
    <name evidence="3" type="ORF">BU23DRAFT_589924</name>
</gene>
<keyword evidence="4" id="KW-1185">Reference proteome</keyword>
<keyword evidence="1" id="KW-0560">Oxidoreductase</keyword>
<dbReference type="Gene3D" id="3.20.20.100">
    <property type="entry name" value="NADP-dependent oxidoreductase domain"/>
    <property type="match status" value="1"/>
</dbReference>
<dbReference type="PANTHER" id="PTHR11732">
    <property type="entry name" value="ALDO/KETO REDUCTASE"/>
    <property type="match status" value="1"/>
</dbReference>
<dbReference type="AlphaFoldDB" id="A0A6A5V5X1"/>
<evidence type="ECO:0000313" key="4">
    <source>
        <dbReference type="Proteomes" id="UP000800036"/>
    </source>
</evidence>
<sequence>MRSPTKAASKLVSNELSWEVPFIYVQTAIAQGHYQEPLVGDALRDVFKNGSLKRGDIYDLTIMLYDPSAPLATQIHTSVASSLRNLRPNDTSEKDAYIDCLLLHSPLPTIDQTLEAWKTLESYVPHKIRTLGISNTTLQILQAIHDASNIKPAVVQNRFYPQTNYDVPLRSFCDQHDITYQSFWTLTGNRHLLESEVVKHCAGAVGVAAVSKHVALYALVMDLGIVMLNGTTSAKHMGEDIRDVREFAMSHEKEQERIRNEFRKGIEK</sequence>
<dbReference type="InterPro" id="IPR023210">
    <property type="entry name" value="NADP_OxRdtase_dom"/>
</dbReference>
<organism evidence="3 4">
    <name type="scientific">Bimuria novae-zelandiae CBS 107.79</name>
    <dbReference type="NCBI Taxonomy" id="1447943"/>
    <lineage>
        <taxon>Eukaryota</taxon>
        <taxon>Fungi</taxon>
        <taxon>Dikarya</taxon>
        <taxon>Ascomycota</taxon>
        <taxon>Pezizomycotina</taxon>
        <taxon>Dothideomycetes</taxon>
        <taxon>Pleosporomycetidae</taxon>
        <taxon>Pleosporales</taxon>
        <taxon>Massarineae</taxon>
        <taxon>Didymosphaeriaceae</taxon>
        <taxon>Bimuria</taxon>
    </lineage>
</organism>
<proteinExistence type="predicted"/>
<dbReference type="SUPFAM" id="SSF51430">
    <property type="entry name" value="NAD(P)-linked oxidoreductase"/>
    <property type="match status" value="1"/>
</dbReference>
<dbReference type="EMBL" id="ML976685">
    <property type="protein sequence ID" value="KAF1972621.1"/>
    <property type="molecule type" value="Genomic_DNA"/>
</dbReference>
<evidence type="ECO:0000259" key="2">
    <source>
        <dbReference type="Pfam" id="PF00248"/>
    </source>
</evidence>
<dbReference type="Proteomes" id="UP000800036">
    <property type="component" value="Unassembled WGS sequence"/>
</dbReference>
<evidence type="ECO:0000313" key="3">
    <source>
        <dbReference type="EMBL" id="KAF1972621.1"/>
    </source>
</evidence>
<protein>
    <submittedName>
        <fullName evidence="3">Aldo/keto reductase</fullName>
    </submittedName>
</protein>
<evidence type="ECO:0000256" key="1">
    <source>
        <dbReference type="ARBA" id="ARBA00023002"/>
    </source>
</evidence>
<dbReference type="GO" id="GO:0016491">
    <property type="term" value="F:oxidoreductase activity"/>
    <property type="evidence" value="ECO:0007669"/>
    <property type="project" value="UniProtKB-KW"/>
</dbReference>
<dbReference type="OrthoDB" id="5357513at2759"/>